<sequence>MVRYLSAGLSAFILSIGAAAAQSAPPSYEADPTVYKVIFEDQNFRVISATWKKGVTDKQHSHPVAFVTYALDDCKVKVHNVDGTTREIKVKAGEAHTGPITASHAAENVTDADCHGLLIERK</sequence>
<dbReference type="EMBL" id="AGWX01000003">
    <property type="protein sequence ID" value="EKS38132.1"/>
    <property type="molecule type" value="Genomic_DNA"/>
</dbReference>
<dbReference type="HOGENOM" id="CLU_2217978_0_0_5"/>
<name>K8P6A6_9BRAD</name>
<comment type="caution">
    <text evidence="2">The sequence shown here is derived from an EMBL/GenBank/DDBJ whole genome shotgun (WGS) entry which is preliminary data.</text>
</comment>
<keyword evidence="1" id="KW-0732">Signal</keyword>
<gene>
    <name evidence="2" type="ORF">HMPREF9695_01972</name>
</gene>
<evidence type="ECO:0000313" key="3">
    <source>
        <dbReference type="Proteomes" id="UP000001096"/>
    </source>
</evidence>
<keyword evidence="3" id="KW-1185">Reference proteome</keyword>
<organism evidence="2 3">
    <name type="scientific">Afipia broomeae ATCC 49717</name>
    <dbReference type="NCBI Taxonomy" id="883078"/>
    <lineage>
        <taxon>Bacteria</taxon>
        <taxon>Pseudomonadati</taxon>
        <taxon>Pseudomonadota</taxon>
        <taxon>Alphaproteobacteria</taxon>
        <taxon>Hyphomicrobiales</taxon>
        <taxon>Nitrobacteraceae</taxon>
        <taxon>Afipia</taxon>
    </lineage>
</organism>
<proteinExistence type="predicted"/>
<dbReference type="PATRIC" id="fig|883078.3.peg.2025"/>
<dbReference type="SUPFAM" id="SSF51182">
    <property type="entry name" value="RmlC-like cupins"/>
    <property type="match status" value="1"/>
</dbReference>
<dbReference type="InterPro" id="IPR011051">
    <property type="entry name" value="RmlC_Cupin_sf"/>
</dbReference>
<dbReference type="AlphaFoldDB" id="K8P6A6"/>
<reference evidence="2 3" key="1">
    <citation type="submission" date="2012-04" db="EMBL/GenBank/DDBJ databases">
        <title>The Genome Sequence of Afipia broomeae ATCC 49717.</title>
        <authorList>
            <consortium name="The Broad Institute Genome Sequencing Platform"/>
            <person name="Earl A."/>
            <person name="Ward D."/>
            <person name="Feldgarden M."/>
            <person name="Gevers D."/>
            <person name="Huys G."/>
            <person name="Walker B."/>
            <person name="Young S.K."/>
            <person name="Zeng Q."/>
            <person name="Gargeya S."/>
            <person name="Fitzgerald M."/>
            <person name="Haas B."/>
            <person name="Abouelleil A."/>
            <person name="Alvarado L."/>
            <person name="Arachchi H.M."/>
            <person name="Berlin A."/>
            <person name="Chapman S.B."/>
            <person name="Goldberg J."/>
            <person name="Griggs A."/>
            <person name="Gujja S."/>
            <person name="Hansen M."/>
            <person name="Howarth C."/>
            <person name="Imamovic A."/>
            <person name="Larimer J."/>
            <person name="McCowen C."/>
            <person name="Montmayeur A."/>
            <person name="Murphy C."/>
            <person name="Neiman D."/>
            <person name="Pearson M."/>
            <person name="Priest M."/>
            <person name="Roberts A."/>
            <person name="Saif S."/>
            <person name="Shea T."/>
            <person name="Sisk P."/>
            <person name="Sykes S."/>
            <person name="Wortman J."/>
            <person name="Nusbaum C."/>
            <person name="Birren B."/>
        </authorList>
    </citation>
    <scope>NUCLEOTIDE SEQUENCE [LARGE SCALE GENOMIC DNA]</scope>
    <source>
        <strain evidence="2 3">ATCC 49717</strain>
    </source>
</reference>
<evidence type="ECO:0000313" key="2">
    <source>
        <dbReference type="EMBL" id="EKS38132.1"/>
    </source>
</evidence>
<accession>K8P6A6</accession>
<dbReference type="Proteomes" id="UP000001096">
    <property type="component" value="Unassembled WGS sequence"/>
</dbReference>
<dbReference type="InterPro" id="IPR014710">
    <property type="entry name" value="RmlC-like_jellyroll"/>
</dbReference>
<feature type="chain" id="PRO_5003921755" evidence="1">
    <location>
        <begin position="21"/>
        <end position="122"/>
    </location>
</feature>
<dbReference type="Gene3D" id="2.60.120.10">
    <property type="entry name" value="Jelly Rolls"/>
    <property type="match status" value="1"/>
</dbReference>
<protein>
    <submittedName>
        <fullName evidence="2">Uncharacterized protein</fullName>
    </submittedName>
</protein>
<evidence type="ECO:0000256" key="1">
    <source>
        <dbReference type="SAM" id="SignalP"/>
    </source>
</evidence>
<dbReference type="eggNOG" id="COG1917">
    <property type="taxonomic scope" value="Bacteria"/>
</dbReference>
<feature type="signal peptide" evidence="1">
    <location>
        <begin position="1"/>
        <end position="20"/>
    </location>
</feature>